<dbReference type="EnsemblMetazoa" id="CJA17223.1">
    <property type="protein sequence ID" value="CJA17223.1"/>
    <property type="gene ID" value="WBGene00136427"/>
</dbReference>
<dbReference type="Proteomes" id="UP000005237">
    <property type="component" value="Unassembled WGS sequence"/>
</dbReference>
<evidence type="ECO:0000313" key="8">
    <source>
        <dbReference type="Proteomes" id="UP000005237"/>
    </source>
</evidence>
<dbReference type="SUPFAM" id="SSF57196">
    <property type="entry name" value="EGF/Laminin"/>
    <property type="match status" value="4"/>
</dbReference>
<feature type="disulfide bond" evidence="4">
    <location>
        <begin position="267"/>
        <end position="277"/>
    </location>
</feature>
<dbReference type="AlphaFoldDB" id="A0A8R1E2W5"/>
<feature type="disulfide bond" evidence="4">
    <location>
        <begin position="50"/>
        <end position="59"/>
    </location>
</feature>
<sequence length="533" mass="58873">MGCLRSPRLGSANTIIQQKLGINECSERCWNGETCAVIEHEHLHEIQCQCAGNYTNFACSTHVCDAVCGPRGTCRTTDCPKEHPTCRPYTYCECDEGWTGPECRHKKNAYLCSSHCFNGGRCDGDSPSRLACHCPPGFSGDRCETCANQNHTCLNGGFCAYLPSNKSISHCICPSGFQGDHCEEYLCKDACPYGSKCSYDVTKPLDPIKCFCDQNAAAHNADCSPICHKELSWCHNGGTCVDYPGQPGKCTCPPRFTGPRCDIPVPCEDYCMSNSKCNVINGTHFNCECRKGFSGARCDKDTKCDDCQNNAKCVKRPSGRVQCECPPGIGGDTCDKIVAKSCTDLSCENQGICIEPAHTEQSAPWCLCTPGFGGALCHYHRCDNFCHHDGKCFMDEEHEPRCMCEEAFFGDRCQYRAKNIHLLPQDDGGWSKLLIIVLIALLTILVIVGVIANRSSRFAVLRQFRHNPLQNHGAPPDQFSNPAYMIDEGGIELVTQNTSLVQSHDVRRTSFSFFFFFFEILTKPGKQAPPIFA</sequence>
<dbReference type="Pfam" id="PF00008">
    <property type="entry name" value="EGF"/>
    <property type="match status" value="2"/>
</dbReference>
<feature type="disulfide bond" evidence="4">
    <location>
        <begin position="173"/>
        <end position="182"/>
    </location>
</feature>
<keyword evidence="3" id="KW-0677">Repeat</keyword>
<reference evidence="7" key="2">
    <citation type="submission" date="2022-06" db="UniProtKB">
        <authorList>
            <consortium name="EnsemblMetazoa"/>
        </authorList>
    </citation>
    <scope>IDENTIFICATION</scope>
    <source>
        <strain evidence="7">DF5081</strain>
    </source>
</reference>
<feature type="disulfide bond" evidence="4">
    <location>
        <begin position="252"/>
        <end position="261"/>
    </location>
</feature>
<feature type="domain" description="EGF-like" evidence="6">
    <location>
        <begin position="378"/>
        <end position="414"/>
    </location>
</feature>
<evidence type="ECO:0000259" key="6">
    <source>
        <dbReference type="PROSITE" id="PS50026"/>
    </source>
</evidence>
<dbReference type="Gene3D" id="2.10.25.10">
    <property type="entry name" value="Laminin"/>
    <property type="match status" value="5"/>
</dbReference>
<dbReference type="PANTHER" id="PTHR12916">
    <property type="entry name" value="CYTOCHROME C OXIDASE POLYPEPTIDE VIC-2"/>
    <property type="match status" value="1"/>
</dbReference>
<feature type="disulfide bond" evidence="4">
    <location>
        <begin position="404"/>
        <end position="413"/>
    </location>
</feature>
<keyword evidence="8" id="KW-1185">Reference proteome</keyword>
<evidence type="ECO:0000256" key="4">
    <source>
        <dbReference type="PROSITE-ProRule" id="PRU00076"/>
    </source>
</evidence>
<feature type="domain" description="EGF-like" evidence="6">
    <location>
        <begin position="108"/>
        <end position="144"/>
    </location>
</feature>
<feature type="disulfide bond" evidence="4">
    <location>
        <begin position="112"/>
        <end position="122"/>
    </location>
</feature>
<keyword evidence="1 4" id="KW-0245">EGF-like domain</keyword>
<evidence type="ECO:0000313" key="7">
    <source>
        <dbReference type="EnsemblMetazoa" id="CJA17223.1"/>
    </source>
</evidence>
<keyword evidence="5" id="KW-0812">Transmembrane</keyword>
<feature type="disulfide bond" evidence="4">
    <location>
        <begin position="289"/>
        <end position="298"/>
    </location>
</feature>
<reference evidence="8" key="1">
    <citation type="submission" date="2010-08" db="EMBL/GenBank/DDBJ databases">
        <authorList>
            <consortium name="Caenorhabditis japonica Sequencing Consortium"/>
            <person name="Wilson R.K."/>
        </authorList>
    </citation>
    <scope>NUCLEOTIDE SEQUENCE [LARGE SCALE GENOMIC DNA]</scope>
    <source>
        <strain evidence="8">DF5081</strain>
    </source>
</reference>
<keyword evidence="5" id="KW-0472">Membrane</keyword>
<proteinExistence type="predicted"/>
<feature type="domain" description="EGF-like" evidence="6">
    <location>
        <begin position="21"/>
        <end position="60"/>
    </location>
</feature>
<evidence type="ECO:0000256" key="2">
    <source>
        <dbReference type="ARBA" id="ARBA00022729"/>
    </source>
</evidence>
<feature type="disulfide bond" evidence="4">
    <location>
        <begin position="25"/>
        <end position="35"/>
    </location>
</feature>
<evidence type="ECO:0000256" key="1">
    <source>
        <dbReference type="ARBA" id="ARBA00022536"/>
    </source>
</evidence>
<keyword evidence="5" id="KW-1133">Transmembrane helix</keyword>
<feature type="domain" description="EGF-like" evidence="6">
    <location>
        <begin position="224"/>
        <end position="262"/>
    </location>
</feature>
<evidence type="ECO:0000256" key="5">
    <source>
        <dbReference type="SAM" id="Phobius"/>
    </source>
</evidence>
<dbReference type="PROSITE" id="PS01186">
    <property type="entry name" value="EGF_2"/>
    <property type="match status" value="3"/>
</dbReference>
<feature type="disulfide bond" evidence="4">
    <location>
        <begin position="382"/>
        <end position="392"/>
    </location>
</feature>
<feature type="domain" description="EGF-like" evidence="6">
    <location>
        <begin position="263"/>
        <end position="299"/>
    </location>
</feature>
<evidence type="ECO:0000256" key="3">
    <source>
        <dbReference type="ARBA" id="ARBA00022737"/>
    </source>
</evidence>
<feature type="disulfide bond" evidence="4">
    <location>
        <begin position="325"/>
        <end position="334"/>
    </location>
</feature>
<dbReference type="PROSITE" id="PS50026">
    <property type="entry name" value="EGF_3"/>
    <property type="match status" value="7"/>
</dbReference>
<keyword evidence="4" id="KW-1015">Disulfide bond</keyword>
<feature type="transmembrane region" description="Helical" evidence="5">
    <location>
        <begin position="433"/>
        <end position="452"/>
    </location>
</feature>
<dbReference type="PROSITE" id="PS00022">
    <property type="entry name" value="EGF_1"/>
    <property type="match status" value="7"/>
</dbReference>
<dbReference type="PANTHER" id="PTHR12916:SF4">
    <property type="entry name" value="UNINFLATABLE, ISOFORM C"/>
    <property type="match status" value="1"/>
</dbReference>
<dbReference type="SMART" id="SM00181">
    <property type="entry name" value="EGF"/>
    <property type="match status" value="9"/>
</dbReference>
<name>A0A8R1E2W5_CAEJA</name>
<feature type="domain" description="EGF-like" evidence="6">
    <location>
        <begin position="145"/>
        <end position="183"/>
    </location>
</feature>
<feature type="domain" description="EGF-like" evidence="6">
    <location>
        <begin position="300"/>
        <end position="335"/>
    </location>
</feature>
<accession>A0A8R1E2W5</accession>
<dbReference type="InterPro" id="IPR000742">
    <property type="entry name" value="EGF"/>
</dbReference>
<organism evidence="7 8">
    <name type="scientific">Caenorhabditis japonica</name>
    <dbReference type="NCBI Taxonomy" id="281687"/>
    <lineage>
        <taxon>Eukaryota</taxon>
        <taxon>Metazoa</taxon>
        <taxon>Ecdysozoa</taxon>
        <taxon>Nematoda</taxon>
        <taxon>Chromadorea</taxon>
        <taxon>Rhabditida</taxon>
        <taxon>Rhabditina</taxon>
        <taxon>Rhabditomorpha</taxon>
        <taxon>Rhabditoidea</taxon>
        <taxon>Rhabditidae</taxon>
        <taxon>Peloderinae</taxon>
        <taxon>Caenorhabditis</taxon>
    </lineage>
</organism>
<feature type="disulfide bond" evidence="4">
    <location>
        <begin position="134"/>
        <end position="143"/>
    </location>
</feature>
<keyword evidence="2" id="KW-0732">Signal</keyword>
<comment type="caution">
    <text evidence="4">Lacks conserved residue(s) required for the propagation of feature annotation.</text>
</comment>
<protein>
    <recommendedName>
        <fullName evidence="6">EGF-like domain-containing protein</fullName>
    </recommendedName>
</protein>